<feature type="transmembrane region" description="Helical" evidence="12">
    <location>
        <begin position="301"/>
        <end position="320"/>
    </location>
</feature>
<evidence type="ECO:0000256" key="5">
    <source>
        <dbReference type="ARBA" id="ARBA00022734"/>
    </source>
</evidence>
<keyword evidence="2 12" id="KW-0812">Transmembrane</keyword>
<dbReference type="Proteomes" id="UP000225706">
    <property type="component" value="Unassembled WGS sequence"/>
</dbReference>
<organism evidence="15 16">
    <name type="scientific">Stylophora pistillata</name>
    <name type="common">Smooth cauliflower coral</name>
    <dbReference type="NCBI Taxonomy" id="50429"/>
    <lineage>
        <taxon>Eukaryota</taxon>
        <taxon>Metazoa</taxon>
        <taxon>Cnidaria</taxon>
        <taxon>Anthozoa</taxon>
        <taxon>Hexacorallia</taxon>
        <taxon>Scleractinia</taxon>
        <taxon>Astrocoeniina</taxon>
        <taxon>Pocilloporidae</taxon>
        <taxon>Stylophora</taxon>
    </lineage>
</organism>
<evidence type="ECO:0000256" key="3">
    <source>
        <dbReference type="ARBA" id="ARBA00022723"/>
    </source>
</evidence>
<keyword evidence="6 12" id="KW-1133">Transmembrane helix</keyword>
<dbReference type="GO" id="GO:0005793">
    <property type="term" value="C:endoplasmic reticulum-Golgi intermediate compartment"/>
    <property type="evidence" value="ECO:0007669"/>
    <property type="project" value="TreeGrafter"/>
</dbReference>
<dbReference type="GO" id="GO:0005537">
    <property type="term" value="F:D-mannose binding"/>
    <property type="evidence" value="ECO:0007669"/>
    <property type="project" value="TreeGrafter"/>
</dbReference>
<keyword evidence="10" id="KW-0325">Glycoprotein</keyword>
<feature type="chain" id="PRO_5013151772" evidence="13">
    <location>
        <begin position="25"/>
        <end position="332"/>
    </location>
</feature>
<dbReference type="InterPro" id="IPR051136">
    <property type="entry name" value="Intracellular_Lectin-GPT"/>
</dbReference>
<dbReference type="GO" id="GO:0046872">
    <property type="term" value="F:metal ion binding"/>
    <property type="evidence" value="ECO:0007669"/>
    <property type="project" value="UniProtKB-KW"/>
</dbReference>
<dbReference type="Pfam" id="PF03388">
    <property type="entry name" value="Lectin_leg-like"/>
    <property type="match status" value="1"/>
</dbReference>
<accession>A0A2B4RST2</accession>
<dbReference type="InterPro" id="IPR005052">
    <property type="entry name" value="Lectin_leg"/>
</dbReference>
<dbReference type="OrthoDB" id="270293at2759"/>
<proteinExistence type="predicted"/>
<keyword evidence="16" id="KW-1185">Reference proteome</keyword>
<feature type="domain" description="L-type lectin-like" evidence="14">
    <location>
        <begin position="24"/>
        <end position="252"/>
    </location>
</feature>
<evidence type="ECO:0000256" key="8">
    <source>
        <dbReference type="ARBA" id="ARBA00023136"/>
    </source>
</evidence>
<evidence type="ECO:0000256" key="6">
    <source>
        <dbReference type="ARBA" id="ARBA00022989"/>
    </source>
</evidence>
<evidence type="ECO:0000256" key="12">
    <source>
        <dbReference type="SAM" id="Phobius"/>
    </source>
</evidence>
<dbReference type="STRING" id="50429.A0A2B4RST2"/>
<evidence type="ECO:0000256" key="1">
    <source>
        <dbReference type="ARBA" id="ARBA00004194"/>
    </source>
</evidence>
<sequence length="332" mass="37648">MLLAMEYLNTLLSVFLLFLSRVLAEGETKGYLRREHSVFKGAGPSIPYWDFLGSTFVSTNYIRLTPDHQSKKGGLWNNVPCHVKDWEMLVHFKVHGVGDTLFGDGFAFWYSKDRMQEGDVFGSKDYFYGLGVFFDTYSNHNGEHQHDHPFISVMVGNGSLHYDHDRDGTHSQVAGCSQSFRGRGHDTYALIRYSGTQNRLTILVDVDNKNEWEDCVDVSGVKLPTGLYFGTTAATGQLADNHDIISLKFYETEIPVSSDSEGVDEDRTKIVPFASGAEPFRERVEDVQGSFSSKTVKVLSWLFWFALVAVCVVGVSIYVYQKRQEDSRKRFY</sequence>
<evidence type="ECO:0000256" key="11">
    <source>
        <dbReference type="ARBA" id="ARBA00046288"/>
    </source>
</evidence>
<evidence type="ECO:0000256" key="7">
    <source>
        <dbReference type="ARBA" id="ARBA00023034"/>
    </source>
</evidence>
<keyword evidence="9" id="KW-1015">Disulfide bond</keyword>
<keyword evidence="3" id="KW-0479">Metal-binding</keyword>
<dbReference type="GO" id="GO:0006888">
    <property type="term" value="P:endoplasmic reticulum to Golgi vesicle-mediated transport"/>
    <property type="evidence" value="ECO:0007669"/>
    <property type="project" value="TreeGrafter"/>
</dbReference>
<evidence type="ECO:0000256" key="9">
    <source>
        <dbReference type="ARBA" id="ARBA00023157"/>
    </source>
</evidence>
<protein>
    <submittedName>
        <fullName evidence="15">Vesicular integral-membrane protein VIP36</fullName>
    </submittedName>
</protein>
<dbReference type="Gene3D" id="2.60.120.200">
    <property type="match status" value="1"/>
</dbReference>
<name>A0A2B4RST2_STYPI</name>
<dbReference type="InterPro" id="IPR013320">
    <property type="entry name" value="ConA-like_dom_sf"/>
</dbReference>
<keyword evidence="5" id="KW-0430">Lectin</keyword>
<dbReference type="PROSITE" id="PS51328">
    <property type="entry name" value="L_LECTIN_LIKE"/>
    <property type="match status" value="1"/>
</dbReference>
<comment type="subcellular location">
    <subcellularLocation>
        <location evidence="11">Endomembrane system</location>
        <topology evidence="11">Single-pass type I membrane protein</topology>
    </subcellularLocation>
    <subcellularLocation>
        <location evidence="1">Golgi apparatus membrane</location>
        <topology evidence="1">Single-pass membrane protein</topology>
    </subcellularLocation>
</comment>
<dbReference type="GO" id="GO:0030134">
    <property type="term" value="C:COPII-coated ER to Golgi transport vesicle"/>
    <property type="evidence" value="ECO:0007669"/>
    <property type="project" value="TreeGrafter"/>
</dbReference>
<feature type="signal peptide" evidence="13">
    <location>
        <begin position="1"/>
        <end position="24"/>
    </location>
</feature>
<keyword evidence="4 13" id="KW-0732">Signal</keyword>
<dbReference type="AlphaFoldDB" id="A0A2B4RST2"/>
<evidence type="ECO:0000259" key="14">
    <source>
        <dbReference type="PROSITE" id="PS51328"/>
    </source>
</evidence>
<dbReference type="EMBL" id="LSMT01000352">
    <property type="protein sequence ID" value="PFX19610.1"/>
    <property type="molecule type" value="Genomic_DNA"/>
</dbReference>
<dbReference type="GO" id="GO:0000139">
    <property type="term" value="C:Golgi membrane"/>
    <property type="evidence" value="ECO:0007669"/>
    <property type="project" value="UniProtKB-SubCell"/>
</dbReference>
<dbReference type="SUPFAM" id="SSF49899">
    <property type="entry name" value="Concanavalin A-like lectins/glucanases"/>
    <property type="match status" value="1"/>
</dbReference>
<gene>
    <name evidence="15" type="primary">LMAN2</name>
    <name evidence="15" type="ORF">AWC38_SpisGene15970</name>
</gene>
<evidence type="ECO:0000256" key="10">
    <source>
        <dbReference type="ARBA" id="ARBA00023180"/>
    </source>
</evidence>
<evidence type="ECO:0000256" key="4">
    <source>
        <dbReference type="ARBA" id="ARBA00022729"/>
    </source>
</evidence>
<dbReference type="PANTHER" id="PTHR12223">
    <property type="entry name" value="VESICULAR MANNOSE-BINDING LECTIN"/>
    <property type="match status" value="1"/>
</dbReference>
<evidence type="ECO:0000256" key="2">
    <source>
        <dbReference type="ARBA" id="ARBA00022692"/>
    </source>
</evidence>
<evidence type="ECO:0000313" key="15">
    <source>
        <dbReference type="EMBL" id="PFX19610.1"/>
    </source>
</evidence>
<dbReference type="GO" id="GO:0005789">
    <property type="term" value="C:endoplasmic reticulum membrane"/>
    <property type="evidence" value="ECO:0007669"/>
    <property type="project" value="TreeGrafter"/>
</dbReference>
<dbReference type="PANTHER" id="PTHR12223:SF45">
    <property type="entry name" value="RE50040P"/>
    <property type="match status" value="1"/>
</dbReference>
<evidence type="ECO:0000313" key="16">
    <source>
        <dbReference type="Proteomes" id="UP000225706"/>
    </source>
</evidence>
<comment type="caution">
    <text evidence="15">The sequence shown here is derived from an EMBL/GenBank/DDBJ whole genome shotgun (WGS) entry which is preliminary data.</text>
</comment>
<keyword evidence="7" id="KW-0333">Golgi apparatus</keyword>
<keyword evidence="8 12" id="KW-0472">Membrane</keyword>
<evidence type="ECO:0000256" key="13">
    <source>
        <dbReference type="SAM" id="SignalP"/>
    </source>
</evidence>
<reference evidence="16" key="1">
    <citation type="journal article" date="2017" name="bioRxiv">
        <title>Comparative analysis of the genomes of Stylophora pistillata and Acropora digitifera provides evidence for extensive differences between species of corals.</title>
        <authorList>
            <person name="Voolstra C.R."/>
            <person name="Li Y."/>
            <person name="Liew Y.J."/>
            <person name="Baumgarten S."/>
            <person name="Zoccola D."/>
            <person name="Flot J.-F."/>
            <person name="Tambutte S."/>
            <person name="Allemand D."/>
            <person name="Aranda M."/>
        </authorList>
    </citation>
    <scope>NUCLEOTIDE SEQUENCE [LARGE SCALE GENOMIC DNA]</scope>
</reference>
<dbReference type="FunFam" id="2.60.120.200:FF:000017">
    <property type="entry name" value="Vesicular integral-membrane protein VIP36"/>
    <property type="match status" value="1"/>
</dbReference>